<dbReference type="PANTHER" id="PTHR42912:SF93">
    <property type="entry name" value="N6-ADENOSINE-METHYLTRANSFERASE TMT1A"/>
    <property type="match status" value="1"/>
</dbReference>
<dbReference type="Proteomes" id="UP001056648">
    <property type="component" value="Chromosome 1"/>
</dbReference>
<reference evidence="3" key="1">
    <citation type="submission" date="2022-06" db="EMBL/GenBank/DDBJ databases">
        <title>Complete genome sequence and characterization of Cupriavidus gilardii QJ1 isolated from contaminating cells.</title>
        <authorList>
            <person name="Qi J."/>
        </authorList>
    </citation>
    <scope>NUCLEOTIDE SEQUENCE</scope>
    <source>
        <strain evidence="3">QJ1</strain>
    </source>
</reference>
<sequence length="336" mass="37059">MNDALLSDPCVPTRAEPLDSPILRRDHERSDSTVAVPAQAGPEDSYLERLQPFLKPGAVVRGGAFPEARIDAFTTGMRANAHYFSHPKWMDDWLVSVHRYPELRERWLSVVGSLDDKVLVDVGCGPGNLLAALGGNPKIAIGVDIAPGSLERAAGVGYLPLRADAHDMPLRSGIADVVAINGSLHHLDDMRRALVEASRLVRPGGLLILDHDPQRSAWDFRGIALLLWRLRLPIYRWLRRGGHTAADDEQIWALATELHHRPGDGLTRELVHTTLRPLGFDIAIYPHSHYVGKEVLDGAMGRPPLKIRLAQRLSGIDPRSAEAALSLFVVARRRTL</sequence>
<evidence type="ECO:0000313" key="3">
    <source>
        <dbReference type="EMBL" id="USE77192.1"/>
    </source>
</evidence>
<keyword evidence="4" id="KW-1185">Reference proteome</keyword>
<feature type="region of interest" description="Disordered" evidence="1">
    <location>
        <begin position="1"/>
        <end position="41"/>
    </location>
</feature>
<dbReference type="Gene3D" id="3.40.50.150">
    <property type="entry name" value="Vaccinia Virus protein VP39"/>
    <property type="match status" value="1"/>
</dbReference>
<dbReference type="PANTHER" id="PTHR42912">
    <property type="entry name" value="METHYLTRANSFERASE"/>
    <property type="match status" value="1"/>
</dbReference>
<organism evidence="3 4">
    <name type="scientific">Cupriavidus gilardii</name>
    <dbReference type="NCBI Taxonomy" id="82541"/>
    <lineage>
        <taxon>Bacteria</taxon>
        <taxon>Pseudomonadati</taxon>
        <taxon>Pseudomonadota</taxon>
        <taxon>Betaproteobacteria</taxon>
        <taxon>Burkholderiales</taxon>
        <taxon>Burkholderiaceae</taxon>
        <taxon>Cupriavidus</taxon>
    </lineage>
</organism>
<dbReference type="Pfam" id="PF08241">
    <property type="entry name" value="Methyltransf_11"/>
    <property type="match status" value="1"/>
</dbReference>
<dbReference type="InterPro" id="IPR029063">
    <property type="entry name" value="SAM-dependent_MTases_sf"/>
</dbReference>
<gene>
    <name evidence="3" type="ORF">NDR89_08025</name>
</gene>
<dbReference type="RefSeq" id="WP_252251670.1">
    <property type="nucleotide sequence ID" value="NZ_CP098735.1"/>
</dbReference>
<dbReference type="EMBL" id="CP098735">
    <property type="protein sequence ID" value="USE77192.1"/>
    <property type="molecule type" value="Genomic_DNA"/>
</dbReference>
<dbReference type="InterPro" id="IPR013216">
    <property type="entry name" value="Methyltransf_11"/>
</dbReference>
<name>A0ABY4VIX9_9BURK</name>
<keyword evidence="3" id="KW-0808">Transferase</keyword>
<evidence type="ECO:0000256" key="1">
    <source>
        <dbReference type="SAM" id="MobiDB-lite"/>
    </source>
</evidence>
<dbReference type="GO" id="GO:0008168">
    <property type="term" value="F:methyltransferase activity"/>
    <property type="evidence" value="ECO:0007669"/>
    <property type="project" value="UniProtKB-KW"/>
</dbReference>
<dbReference type="GO" id="GO:0032259">
    <property type="term" value="P:methylation"/>
    <property type="evidence" value="ECO:0007669"/>
    <property type="project" value="UniProtKB-KW"/>
</dbReference>
<proteinExistence type="predicted"/>
<protein>
    <submittedName>
        <fullName evidence="3">Class I SAM-dependent methyltransferase</fullName>
    </submittedName>
</protein>
<feature type="domain" description="Methyltransferase type 11" evidence="2">
    <location>
        <begin position="120"/>
        <end position="209"/>
    </location>
</feature>
<evidence type="ECO:0000259" key="2">
    <source>
        <dbReference type="Pfam" id="PF08241"/>
    </source>
</evidence>
<accession>A0ABY4VIX9</accession>
<dbReference type="SUPFAM" id="SSF53335">
    <property type="entry name" value="S-adenosyl-L-methionine-dependent methyltransferases"/>
    <property type="match status" value="1"/>
</dbReference>
<dbReference type="InterPro" id="IPR050508">
    <property type="entry name" value="Methyltransf_Superfamily"/>
</dbReference>
<keyword evidence="3" id="KW-0489">Methyltransferase</keyword>
<dbReference type="CDD" id="cd02440">
    <property type="entry name" value="AdoMet_MTases"/>
    <property type="match status" value="1"/>
</dbReference>
<feature type="compositionally biased region" description="Basic and acidic residues" evidence="1">
    <location>
        <begin position="22"/>
        <end position="31"/>
    </location>
</feature>
<evidence type="ECO:0000313" key="4">
    <source>
        <dbReference type="Proteomes" id="UP001056648"/>
    </source>
</evidence>